<dbReference type="EMBL" id="KB097639">
    <property type="protein sequence ID" value="ESN92871.1"/>
    <property type="molecule type" value="Genomic_DNA"/>
</dbReference>
<dbReference type="Proteomes" id="UP000015101">
    <property type="component" value="Unassembled WGS sequence"/>
</dbReference>
<evidence type="ECO:0000313" key="2">
    <source>
        <dbReference type="EMBL" id="ESN92871.1"/>
    </source>
</evidence>
<evidence type="ECO:0000256" key="1">
    <source>
        <dbReference type="SAM" id="MobiDB-lite"/>
    </source>
</evidence>
<keyword evidence="4" id="KW-1185">Reference proteome</keyword>
<protein>
    <submittedName>
        <fullName evidence="2 3">Uncharacterized protein</fullName>
    </submittedName>
</protein>
<dbReference type="EnsemblMetazoa" id="HelroT165005">
    <property type="protein sequence ID" value="HelroP165005"/>
    <property type="gene ID" value="HelroG165005"/>
</dbReference>
<dbReference type="AlphaFoldDB" id="T1EW40"/>
<evidence type="ECO:0000313" key="4">
    <source>
        <dbReference type="Proteomes" id="UP000015101"/>
    </source>
</evidence>
<dbReference type="HOGENOM" id="CLU_1808311_0_0_1"/>
<dbReference type="OrthoDB" id="7553636at2759"/>
<dbReference type="InParanoid" id="T1EW40"/>
<sequence>MAVIDVAVNVEGVDPNFKGPRRLPMARRTETTQAWRDPKRNKTSFKSKDLVRFRKRRCPLKLPKNWKNQYTRYRAKNWESRYKVTNRIDDVIYRIYDQERQRTKKKNFNRLAPIYRNKEVTPMLETKLILTKSIFPYIYNKEH</sequence>
<name>T1EW40_HELRO</name>
<evidence type="ECO:0000313" key="3">
    <source>
        <dbReference type="EnsemblMetazoa" id="HelroP165005"/>
    </source>
</evidence>
<proteinExistence type="predicted"/>
<dbReference type="KEGG" id="hro:HELRODRAFT_165005"/>
<organism evidence="3 4">
    <name type="scientific">Helobdella robusta</name>
    <name type="common">Californian leech</name>
    <dbReference type="NCBI Taxonomy" id="6412"/>
    <lineage>
        <taxon>Eukaryota</taxon>
        <taxon>Metazoa</taxon>
        <taxon>Spiralia</taxon>
        <taxon>Lophotrochozoa</taxon>
        <taxon>Annelida</taxon>
        <taxon>Clitellata</taxon>
        <taxon>Hirudinea</taxon>
        <taxon>Rhynchobdellida</taxon>
        <taxon>Glossiphoniidae</taxon>
        <taxon>Helobdella</taxon>
    </lineage>
</organism>
<dbReference type="GeneID" id="20200790"/>
<accession>T1EW40</accession>
<gene>
    <name evidence="3" type="primary">20200790</name>
    <name evidence="2" type="ORF">HELRODRAFT_165005</name>
</gene>
<reference evidence="4" key="1">
    <citation type="submission" date="2012-12" db="EMBL/GenBank/DDBJ databases">
        <authorList>
            <person name="Hellsten U."/>
            <person name="Grimwood J."/>
            <person name="Chapman J.A."/>
            <person name="Shapiro H."/>
            <person name="Aerts A."/>
            <person name="Otillar R.P."/>
            <person name="Terry A.Y."/>
            <person name="Boore J.L."/>
            <person name="Simakov O."/>
            <person name="Marletaz F."/>
            <person name="Cho S.-J."/>
            <person name="Edsinger-Gonzales E."/>
            <person name="Havlak P."/>
            <person name="Kuo D.-H."/>
            <person name="Larsson T."/>
            <person name="Lv J."/>
            <person name="Arendt D."/>
            <person name="Savage R."/>
            <person name="Osoegawa K."/>
            <person name="de Jong P."/>
            <person name="Lindberg D.R."/>
            <person name="Seaver E.C."/>
            <person name="Weisblat D.A."/>
            <person name="Putnam N.H."/>
            <person name="Grigoriev I.V."/>
            <person name="Rokhsar D.S."/>
        </authorList>
    </citation>
    <scope>NUCLEOTIDE SEQUENCE</scope>
</reference>
<dbReference type="CTD" id="20200790"/>
<dbReference type="EMBL" id="AMQM01001908">
    <property type="status" value="NOT_ANNOTATED_CDS"/>
    <property type="molecule type" value="Genomic_DNA"/>
</dbReference>
<reference evidence="2 4" key="2">
    <citation type="journal article" date="2013" name="Nature">
        <title>Insights into bilaterian evolution from three spiralian genomes.</title>
        <authorList>
            <person name="Simakov O."/>
            <person name="Marletaz F."/>
            <person name="Cho S.J."/>
            <person name="Edsinger-Gonzales E."/>
            <person name="Havlak P."/>
            <person name="Hellsten U."/>
            <person name="Kuo D.H."/>
            <person name="Larsson T."/>
            <person name="Lv J."/>
            <person name="Arendt D."/>
            <person name="Savage R."/>
            <person name="Osoegawa K."/>
            <person name="de Jong P."/>
            <person name="Grimwood J."/>
            <person name="Chapman J.A."/>
            <person name="Shapiro H."/>
            <person name="Aerts A."/>
            <person name="Otillar R.P."/>
            <person name="Terry A.Y."/>
            <person name="Boore J.L."/>
            <person name="Grigoriev I.V."/>
            <person name="Lindberg D.R."/>
            <person name="Seaver E.C."/>
            <person name="Weisblat D.A."/>
            <person name="Putnam N.H."/>
            <person name="Rokhsar D.S."/>
        </authorList>
    </citation>
    <scope>NUCLEOTIDE SEQUENCE</scope>
</reference>
<dbReference type="RefSeq" id="XP_009029158.1">
    <property type="nucleotide sequence ID" value="XM_009030910.1"/>
</dbReference>
<feature type="region of interest" description="Disordered" evidence="1">
    <location>
        <begin position="19"/>
        <end position="39"/>
    </location>
</feature>
<reference evidence="3" key="3">
    <citation type="submission" date="2015-06" db="UniProtKB">
        <authorList>
            <consortium name="EnsemblMetazoa"/>
        </authorList>
    </citation>
    <scope>IDENTIFICATION</scope>
</reference>